<dbReference type="AlphaFoldDB" id="A0A915CPF5"/>
<keyword evidence="2" id="KW-1185">Reference proteome</keyword>
<evidence type="ECO:0000256" key="1">
    <source>
        <dbReference type="SAM" id="SignalP"/>
    </source>
</evidence>
<sequence>MAGCLIALFWLLQVLSLDSGAMMSLMTTHQRLIQHSASEKPMIPLTMIYKPATTTFGFIEGIEDPIVDPSESECIRIRGYLVIGATSVTRFV</sequence>
<proteinExistence type="predicted"/>
<protein>
    <submittedName>
        <fullName evidence="3">Secreted protein</fullName>
    </submittedName>
</protein>
<feature type="chain" id="PRO_5037333549" evidence="1">
    <location>
        <begin position="17"/>
        <end position="92"/>
    </location>
</feature>
<dbReference type="Proteomes" id="UP000887574">
    <property type="component" value="Unplaced"/>
</dbReference>
<dbReference type="WBParaSite" id="jg10715">
    <property type="protein sequence ID" value="jg10715"/>
    <property type="gene ID" value="jg10715"/>
</dbReference>
<accession>A0A915CPF5</accession>
<keyword evidence="1" id="KW-0732">Signal</keyword>
<evidence type="ECO:0000313" key="3">
    <source>
        <dbReference type="WBParaSite" id="jg10715"/>
    </source>
</evidence>
<organism evidence="2 3">
    <name type="scientific">Ditylenchus dipsaci</name>
    <dbReference type="NCBI Taxonomy" id="166011"/>
    <lineage>
        <taxon>Eukaryota</taxon>
        <taxon>Metazoa</taxon>
        <taxon>Ecdysozoa</taxon>
        <taxon>Nematoda</taxon>
        <taxon>Chromadorea</taxon>
        <taxon>Rhabditida</taxon>
        <taxon>Tylenchina</taxon>
        <taxon>Tylenchomorpha</taxon>
        <taxon>Sphaerularioidea</taxon>
        <taxon>Anguinidae</taxon>
        <taxon>Anguininae</taxon>
        <taxon>Ditylenchus</taxon>
    </lineage>
</organism>
<reference evidence="3" key="1">
    <citation type="submission" date="2022-11" db="UniProtKB">
        <authorList>
            <consortium name="WormBaseParasite"/>
        </authorList>
    </citation>
    <scope>IDENTIFICATION</scope>
</reference>
<name>A0A915CPF5_9BILA</name>
<evidence type="ECO:0000313" key="2">
    <source>
        <dbReference type="Proteomes" id="UP000887574"/>
    </source>
</evidence>
<feature type="signal peptide" evidence="1">
    <location>
        <begin position="1"/>
        <end position="16"/>
    </location>
</feature>